<proteinExistence type="predicted"/>
<name>L1IA47_GUITC</name>
<dbReference type="AlphaFoldDB" id="L1IA47"/>
<sequence length="99" mass="11410">MMWTKEEHAKFLEALNKYNINTKREEDGDGKMFVGLGPHVANLIAMDIGTRTVAQVRSHAQKYFQNISKKKKQASWDNSIHFVPLGKRKSSIFDDRDKS</sequence>
<dbReference type="PaxDb" id="55529-EKX33103"/>
<dbReference type="Gene3D" id="1.10.10.60">
    <property type="entry name" value="Homeodomain-like"/>
    <property type="match status" value="1"/>
</dbReference>
<dbReference type="KEGG" id="gtt:GUITHDRAFT_120719"/>
<keyword evidence="1" id="KW-0539">Nucleus</keyword>
<dbReference type="RefSeq" id="XP_005820083.1">
    <property type="nucleotide sequence ID" value="XM_005820026.1"/>
</dbReference>
<dbReference type="CDD" id="cd00167">
    <property type="entry name" value="SANT"/>
    <property type="match status" value="1"/>
</dbReference>
<gene>
    <name evidence="2" type="ORF">GUITHDRAFT_120719</name>
</gene>
<dbReference type="PANTHER" id="PTHR12802">
    <property type="entry name" value="SWI/SNF COMPLEX-RELATED"/>
    <property type="match status" value="1"/>
</dbReference>
<accession>L1IA47</accession>
<protein>
    <submittedName>
        <fullName evidence="2 3">Uncharacterized protein</fullName>
    </submittedName>
</protein>
<reference evidence="4" key="2">
    <citation type="submission" date="2012-11" db="EMBL/GenBank/DDBJ databases">
        <authorList>
            <person name="Kuo A."/>
            <person name="Curtis B.A."/>
            <person name="Tanifuji G."/>
            <person name="Burki F."/>
            <person name="Gruber A."/>
            <person name="Irimia M."/>
            <person name="Maruyama S."/>
            <person name="Arias M.C."/>
            <person name="Ball S.G."/>
            <person name="Gile G.H."/>
            <person name="Hirakawa Y."/>
            <person name="Hopkins J.F."/>
            <person name="Rensing S.A."/>
            <person name="Schmutz J."/>
            <person name="Symeonidi A."/>
            <person name="Elias M."/>
            <person name="Eveleigh R.J."/>
            <person name="Herman E.K."/>
            <person name="Klute M.J."/>
            <person name="Nakayama T."/>
            <person name="Obornik M."/>
            <person name="Reyes-Prieto A."/>
            <person name="Armbrust E.V."/>
            <person name="Aves S.J."/>
            <person name="Beiko R.G."/>
            <person name="Coutinho P."/>
            <person name="Dacks J.B."/>
            <person name="Durnford D.G."/>
            <person name="Fast N.M."/>
            <person name="Green B.R."/>
            <person name="Grisdale C."/>
            <person name="Hempe F."/>
            <person name="Henrissat B."/>
            <person name="Hoppner M.P."/>
            <person name="Ishida K.-I."/>
            <person name="Kim E."/>
            <person name="Koreny L."/>
            <person name="Kroth P.G."/>
            <person name="Liu Y."/>
            <person name="Malik S.-B."/>
            <person name="Maier U.G."/>
            <person name="McRose D."/>
            <person name="Mock T."/>
            <person name="Neilson J.A."/>
            <person name="Onodera N.T."/>
            <person name="Poole A.M."/>
            <person name="Pritham E.J."/>
            <person name="Richards T.A."/>
            <person name="Rocap G."/>
            <person name="Roy S.W."/>
            <person name="Sarai C."/>
            <person name="Schaack S."/>
            <person name="Shirato S."/>
            <person name="Slamovits C.H."/>
            <person name="Spencer D.F."/>
            <person name="Suzuki S."/>
            <person name="Worden A.Z."/>
            <person name="Zauner S."/>
            <person name="Barry K."/>
            <person name="Bell C."/>
            <person name="Bharti A.K."/>
            <person name="Crow J.A."/>
            <person name="Grimwood J."/>
            <person name="Kramer R."/>
            <person name="Lindquist E."/>
            <person name="Lucas S."/>
            <person name="Salamov A."/>
            <person name="McFadden G.I."/>
            <person name="Lane C.E."/>
            <person name="Keeling P.J."/>
            <person name="Gray M.W."/>
            <person name="Grigoriev I.V."/>
            <person name="Archibald J.M."/>
        </authorList>
    </citation>
    <scope>NUCLEOTIDE SEQUENCE</scope>
    <source>
        <strain evidence="4">CCMP2712</strain>
    </source>
</reference>
<evidence type="ECO:0000313" key="2">
    <source>
        <dbReference type="EMBL" id="EKX33103.1"/>
    </source>
</evidence>
<dbReference type="InterPro" id="IPR009057">
    <property type="entry name" value="Homeodomain-like_sf"/>
</dbReference>
<reference evidence="2 4" key="1">
    <citation type="journal article" date="2012" name="Nature">
        <title>Algal genomes reveal evolutionary mosaicism and the fate of nucleomorphs.</title>
        <authorList>
            <consortium name="DOE Joint Genome Institute"/>
            <person name="Curtis B.A."/>
            <person name="Tanifuji G."/>
            <person name="Burki F."/>
            <person name="Gruber A."/>
            <person name="Irimia M."/>
            <person name="Maruyama S."/>
            <person name="Arias M.C."/>
            <person name="Ball S.G."/>
            <person name="Gile G.H."/>
            <person name="Hirakawa Y."/>
            <person name="Hopkins J.F."/>
            <person name="Kuo A."/>
            <person name="Rensing S.A."/>
            <person name="Schmutz J."/>
            <person name="Symeonidi A."/>
            <person name="Elias M."/>
            <person name="Eveleigh R.J."/>
            <person name="Herman E.K."/>
            <person name="Klute M.J."/>
            <person name="Nakayama T."/>
            <person name="Obornik M."/>
            <person name="Reyes-Prieto A."/>
            <person name="Armbrust E.V."/>
            <person name="Aves S.J."/>
            <person name="Beiko R.G."/>
            <person name="Coutinho P."/>
            <person name="Dacks J.B."/>
            <person name="Durnford D.G."/>
            <person name="Fast N.M."/>
            <person name="Green B.R."/>
            <person name="Grisdale C.J."/>
            <person name="Hempel F."/>
            <person name="Henrissat B."/>
            <person name="Hoppner M.P."/>
            <person name="Ishida K."/>
            <person name="Kim E."/>
            <person name="Koreny L."/>
            <person name="Kroth P.G."/>
            <person name="Liu Y."/>
            <person name="Malik S.B."/>
            <person name="Maier U.G."/>
            <person name="McRose D."/>
            <person name="Mock T."/>
            <person name="Neilson J.A."/>
            <person name="Onodera N.T."/>
            <person name="Poole A.M."/>
            <person name="Pritham E.J."/>
            <person name="Richards T.A."/>
            <person name="Rocap G."/>
            <person name="Roy S.W."/>
            <person name="Sarai C."/>
            <person name="Schaack S."/>
            <person name="Shirato S."/>
            <person name="Slamovits C.H."/>
            <person name="Spencer D.F."/>
            <person name="Suzuki S."/>
            <person name="Worden A.Z."/>
            <person name="Zauner S."/>
            <person name="Barry K."/>
            <person name="Bell C."/>
            <person name="Bharti A.K."/>
            <person name="Crow J.A."/>
            <person name="Grimwood J."/>
            <person name="Kramer R."/>
            <person name="Lindquist E."/>
            <person name="Lucas S."/>
            <person name="Salamov A."/>
            <person name="McFadden G.I."/>
            <person name="Lane C.E."/>
            <person name="Keeling P.J."/>
            <person name="Gray M.W."/>
            <person name="Grigoriev I.V."/>
            <person name="Archibald J.M."/>
        </authorList>
    </citation>
    <scope>NUCLEOTIDE SEQUENCE</scope>
    <source>
        <strain evidence="2 4">CCMP2712</strain>
    </source>
</reference>
<dbReference type="Proteomes" id="UP000011087">
    <property type="component" value="Unassembled WGS sequence"/>
</dbReference>
<dbReference type="OrthoDB" id="20473at2759"/>
<reference evidence="3" key="3">
    <citation type="submission" date="2015-06" db="UniProtKB">
        <authorList>
            <consortium name="EnsemblProtists"/>
        </authorList>
    </citation>
    <scope>IDENTIFICATION</scope>
</reference>
<dbReference type="SUPFAM" id="SSF46689">
    <property type="entry name" value="Homeodomain-like"/>
    <property type="match status" value="1"/>
</dbReference>
<dbReference type="EnsemblProtists" id="EKX33103">
    <property type="protein sequence ID" value="EKX33103"/>
    <property type="gene ID" value="GUITHDRAFT_120719"/>
</dbReference>
<evidence type="ECO:0000313" key="3">
    <source>
        <dbReference type="EnsemblProtists" id="EKX33103"/>
    </source>
</evidence>
<evidence type="ECO:0000256" key="1">
    <source>
        <dbReference type="ARBA" id="ARBA00023242"/>
    </source>
</evidence>
<dbReference type="EMBL" id="JH993156">
    <property type="protein sequence ID" value="EKX33103.1"/>
    <property type="molecule type" value="Genomic_DNA"/>
</dbReference>
<dbReference type="PANTHER" id="PTHR12802:SF155">
    <property type="entry name" value="DEUBIQUITINASE MYSM1"/>
    <property type="match status" value="1"/>
</dbReference>
<evidence type="ECO:0000313" key="4">
    <source>
        <dbReference type="Proteomes" id="UP000011087"/>
    </source>
</evidence>
<dbReference type="InterPro" id="IPR001005">
    <property type="entry name" value="SANT/Myb"/>
</dbReference>
<organism evidence="2">
    <name type="scientific">Guillardia theta (strain CCMP2712)</name>
    <name type="common">Cryptophyte</name>
    <dbReference type="NCBI Taxonomy" id="905079"/>
    <lineage>
        <taxon>Eukaryota</taxon>
        <taxon>Cryptophyceae</taxon>
        <taxon>Pyrenomonadales</taxon>
        <taxon>Geminigeraceae</taxon>
        <taxon>Guillardia</taxon>
    </lineage>
</organism>
<keyword evidence="4" id="KW-1185">Reference proteome</keyword>
<dbReference type="HOGENOM" id="CLU_169280_1_0_1"/>
<dbReference type="GeneID" id="17289842"/>